<feature type="transmembrane region" description="Helical" evidence="7">
    <location>
        <begin position="103"/>
        <end position="128"/>
    </location>
</feature>
<dbReference type="PROSITE" id="PS50850">
    <property type="entry name" value="MFS"/>
    <property type="match status" value="1"/>
</dbReference>
<feature type="transmembrane region" description="Helical" evidence="7">
    <location>
        <begin position="72"/>
        <end position="91"/>
    </location>
</feature>
<dbReference type="Gene3D" id="1.20.1250.20">
    <property type="entry name" value="MFS general substrate transporter like domains"/>
    <property type="match status" value="2"/>
</dbReference>
<evidence type="ECO:0000256" key="5">
    <source>
        <dbReference type="ARBA" id="ARBA00023063"/>
    </source>
</evidence>
<organism evidence="10 11">
    <name type="scientific">Sulfurisphaera ohwakuensis</name>
    <dbReference type="NCBI Taxonomy" id="69656"/>
    <lineage>
        <taxon>Archaea</taxon>
        <taxon>Thermoproteota</taxon>
        <taxon>Thermoprotei</taxon>
        <taxon>Sulfolobales</taxon>
        <taxon>Sulfolobaceae</taxon>
        <taxon>Sulfurisphaera</taxon>
    </lineage>
</organism>
<feature type="transmembrane region" description="Helical" evidence="7">
    <location>
        <begin position="329"/>
        <end position="350"/>
    </location>
</feature>
<dbReference type="AlphaFoldDB" id="A0A650CKB6"/>
<evidence type="ECO:0000313" key="10">
    <source>
        <dbReference type="EMBL" id="QGR18202.1"/>
    </source>
</evidence>
<reference evidence="9 12" key="2">
    <citation type="submission" date="2020-08" db="EMBL/GenBank/DDBJ databases">
        <title>Genomic Encyclopedia of Type Strains, Phase IV (KMG-IV): sequencing the most valuable type-strain genomes for metagenomic binning, comparative biology and taxonomic classification.</title>
        <authorList>
            <person name="Goeker M."/>
        </authorList>
    </citation>
    <scope>NUCLEOTIDE SEQUENCE [LARGE SCALE GENOMIC DNA]</scope>
    <source>
        <strain evidence="9 12">DSM 12421</strain>
    </source>
</reference>
<dbReference type="InterPro" id="IPR036259">
    <property type="entry name" value="MFS_trans_sf"/>
</dbReference>
<dbReference type="InterPro" id="IPR005828">
    <property type="entry name" value="MFS_sugar_transport-like"/>
</dbReference>
<reference evidence="10 11" key="1">
    <citation type="submission" date="2019-10" db="EMBL/GenBank/DDBJ databases">
        <title>Genome Sequences from Six Type Strain Members of the Archaeal Family Sulfolobaceae: Acidianus ambivalens, Acidianus infernus, Metallosphaera prunae, Stygiolobus azoricus, Sulfolobus metallicus, and Sulfurisphaera ohwakuensis.</title>
        <authorList>
            <person name="Counts J.A."/>
            <person name="Kelly R.M."/>
        </authorList>
    </citation>
    <scope>NUCLEOTIDE SEQUENCE [LARGE SCALE GENOMIC DNA]</scope>
    <source>
        <strain evidence="10 11">TA-1</strain>
    </source>
</reference>
<dbReference type="GO" id="GO:0042128">
    <property type="term" value="P:nitrate assimilation"/>
    <property type="evidence" value="ECO:0007669"/>
    <property type="project" value="UniProtKB-KW"/>
</dbReference>
<feature type="transmembrane region" description="Helical" evidence="7">
    <location>
        <begin position="357"/>
        <end position="376"/>
    </location>
</feature>
<evidence type="ECO:0000313" key="9">
    <source>
        <dbReference type="EMBL" id="MBB5254309.1"/>
    </source>
</evidence>
<comment type="subcellular location">
    <subcellularLocation>
        <location evidence="1">Membrane</location>
        <topology evidence="1">Multi-pass membrane protein</topology>
    </subcellularLocation>
</comment>
<feature type="transmembrane region" description="Helical" evidence="7">
    <location>
        <begin position="382"/>
        <end position="412"/>
    </location>
</feature>
<keyword evidence="6 7" id="KW-0472">Membrane</keyword>
<evidence type="ECO:0000259" key="8">
    <source>
        <dbReference type="PROSITE" id="PS50850"/>
    </source>
</evidence>
<evidence type="ECO:0000256" key="1">
    <source>
        <dbReference type="ARBA" id="ARBA00004141"/>
    </source>
</evidence>
<proteinExistence type="inferred from homology"/>
<comment type="similarity">
    <text evidence="2">Belongs to the major facilitator superfamily. Nitrate/nitrite porter (TC 2.A.1.8) family.</text>
</comment>
<feature type="transmembrane region" description="Helical" evidence="7">
    <location>
        <begin position="168"/>
        <end position="189"/>
    </location>
</feature>
<evidence type="ECO:0000256" key="6">
    <source>
        <dbReference type="ARBA" id="ARBA00023136"/>
    </source>
</evidence>
<feature type="transmembrane region" description="Helical" evidence="7">
    <location>
        <begin position="274"/>
        <end position="291"/>
    </location>
</feature>
<evidence type="ECO:0000256" key="2">
    <source>
        <dbReference type="ARBA" id="ARBA00008432"/>
    </source>
</evidence>
<dbReference type="Pfam" id="PF07690">
    <property type="entry name" value="MFS_1"/>
    <property type="match status" value="1"/>
</dbReference>
<gene>
    <name evidence="10" type="ORF">D1869_14150</name>
    <name evidence="9" type="ORF">HNQ62_002083</name>
</gene>
<dbReference type="RefSeq" id="WP_156015690.1">
    <property type="nucleotide sequence ID" value="NZ_CP045484.1"/>
</dbReference>
<dbReference type="InterPro" id="IPR044772">
    <property type="entry name" value="NO3_transporter"/>
</dbReference>
<dbReference type="PANTHER" id="PTHR23515">
    <property type="entry name" value="HIGH-AFFINITY NITRATE TRANSPORTER 2.3"/>
    <property type="match status" value="1"/>
</dbReference>
<evidence type="ECO:0000313" key="11">
    <source>
        <dbReference type="Proteomes" id="UP000427373"/>
    </source>
</evidence>
<dbReference type="GeneID" id="42802408"/>
<feature type="transmembrane region" description="Helical" evidence="7">
    <location>
        <begin position="303"/>
        <end position="323"/>
    </location>
</feature>
<name>A0A650CKB6_SULOH</name>
<evidence type="ECO:0000256" key="3">
    <source>
        <dbReference type="ARBA" id="ARBA00022692"/>
    </source>
</evidence>
<accession>A0A650CKB6</accession>
<keyword evidence="11" id="KW-1185">Reference proteome</keyword>
<dbReference type="OrthoDB" id="157507at2157"/>
<dbReference type="Pfam" id="PF00083">
    <property type="entry name" value="Sugar_tr"/>
    <property type="match status" value="1"/>
</dbReference>
<feature type="transmembrane region" description="Helical" evidence="7">
    <location>
        <begin position="140"/>
        <end position="162"/>
    </location>
</feature>
<dbReference type="KEGG" id="soh:D1869_14150"/>
<dbReference type="GO" id="GO:0015112">
    <property type="term" value="F:nitrate transmembrane transporter activity"/>
    <property type="evidence" value="ECO:0007669"/>
    <property type="project" value="InterPro"/>
</dbReference>
<dbReference type="InterPro" id="IPR011701">
    <property type="entry name" value="MFS"/>
</dbReference>
<feature type="domain" description="Major facilitator superfamily (MFS) profile" evidence="8">
    <location>
        <begin position="6"/>
        <end position="415"/>
    </location>
</feature>
<dbReference type="EMBL" id="CP045484">
    <property type="protein sequence ID" value="QGR18202.1"/>
    <property type="molecule type" value="Genomic_DNA"/>
</dbReference>
<dbReference type="EMBL" id="JACHFY010000013">
    <property type="protein sequence ID" value="MBB5254309.1"/>
    <property type="molecule type" value="Genomic_DNA"/>
</dbReference>
<feature type="transmembrane region" description="Helical" evidence="7">
    <location>
        <begin position="7"/>
        <end position="25"/>
    </location>
</feature>
<dbReference type="SUPFAM" id="SSF103473">
    <property type="entry name" value="MFS general substrate transporter"/>
    <property type="match status" value="1"/>
</dbReference>
<evidence type="ECO:0000256" key="4">
    <source>
        <dbReference type="ARBA" id="ARBA00022989"/>
    </source>
</evidence>
<keyword evidence="5" id="KW-0534">Nitrate assimilation</keyword>
<dbReference type="InterPro" id="IPR020846">
    <property type="entry name" value="MFS_dom"/>
</dbReference>
<evidence type="ECO:0000313" key="12">
    <source>
        <dbReference type="Proteomes" id="UP000582213"/>
    </source>
</evidence>
<evidence type="ECO:0000256" key="7">
    <source>
        <dbReference type="SAM" id="Phobius"/>
    </source>
</evidence>
<feature type="transmembrane region" description="Helical" evidence="7">
    <location>
        <begin position="236"/>
        <end position="254"/>
    </location>
</feature>
<sequence>MDVRGRGLTAGTIAFFAGFAAVALFGTTTLKISPILHLTLVESSWLVAIPLVTGAFLRIPFSLLVDKLGKHTLTIQLVIGLIGMIGIIFTLEQIKTLLSDIVYGLLLFFGALAGTGISTFSSGITYVSYFYPQKKQGTALGIYAGLGNTAPGIFTVILPFALASIGLVYAYVAWAIFLVIMIIIYNIIAINPPFIQYIKEGKNWEEAKALALKEGYDVIPAESLSASIKRSAKNPVTWALVFMYFTSFGGFEALTEWLPTYWKEFLHVTPIEAGLLTGVVYSLITALIRVYGGYMSDKVGGELVSTISYSIMIVGSLIFIFSYALPTSILAEIIMAIGMGIANGAVYKLVPKYSPDAVSGSSGLVGGLGSAGGLLIPPTMGYIASIINFPMAFTVFFSISIVSTILSMVLWVKYAKSHVIQYKETNVTHKEAHVK</sequence>
<dbReference type="Proteomes" id="UP000427373">
    <property type="component" value="Chromosome"/>
</dbReference>
<keyword evidence="3 7" id="KW-0812">Transmembrane</keyword>
<keyword evidence="4 7" id="KW-1133">Transmembrane helix</keyword>
<dbReference type="Proteomes" id="UP000582213">
    <property type="component" value="Unassembled WGS sequence"/>
</dbReference>
<feature type="transmembrane region" description="Helical" evidence="7">
    <location>
        <begin position="45"/>
        <end position="65"/>
    </location>
</feature>
<protein>
    <submittedName>
        <fullName evidence="9 10">MFS transporter</fullName>
    </submittedName>
</protein>
<dbReference type="GO" id="GO:0016020">
    <property type="term" value="C:membrane"/>
    <property type="evidence" value="ECO:0007669"/>
    <property type="project" value="UniProtKB-SubCell"/>
</dbReference>